<keyword evidence="1" id="KW-0472">Membrane</keyword>
<dbReference type="HOGENOM" id="CLU_2080697_0_0_9"/>
<keyword evidence="3" id="KW-1185">Reference proteome</keyword>
<gene>
    <name evidence="2" type="ordered locus">Cphy_1767</name>
</gene>
<dbReference type="Proteomes" id="UP000000370">
    <property type="component" value="Chromosome"/>
</dbReference>
<feature type="transmembrane region" description="Helical" evidence="1">
    <location>
        <begin position="12"/>
        <end position="34"/>
    </location>
</feature>
<keyword evidence="1" id="KW-1133">Transmembrane helix</keyword>
<dbReference type="EMBL" id="CP000885">
    <property type="protein sequence ID" value="ABX42139.1"/>
    <property type="molecule type" value="Genomic_DNA"/>
</dbReference>
<dbReference type="OrthoDB" id="2083010at2"/>
<evidence type="ECO:0000256" key="1">
    <source>
        <dbReference type="SAM" id="Phobius"/>
    </source>
</evidence>
<name>A9KSA7_LACP7</name>
<evidence type="ECO:0000313" key="2">
    <source>
        <dbReference type="EMBL" id="ABX42139.1"/>
    </source>
</evidence>
<feature type="transmembrane region" description="Helical" evidence="1">
    <location>
        <begin position="55"/>
        <end position="75"/>
    </location>
</feature>
<evidence type="ECO:0000313" key="3">
    <source>
        <dbReference type="Proteomes" id="UP000000370"/>
    </source>
</evidence>
<organism evidence="2 3">
    <name type="scientific">Lachnoclostridium phytofermentans (strain ATCC 700394 / DSM 18823 / ISDg)</name>
    <name type="common">Clostridium phytofermentans</name>
    <dbReference type="NCBI Taxonomy" id="357809"/>
    <lineage>
        <taxon>Bacteria</taxon>
        <taxon>Bacillati</taxon>
        <taxon>Bacillota</taxon>
        <taxon>Clostridia</taxon>
        <taxon>Lachnospirales</taxon>
        <taxon>Lachnospiraceae</taxon>
    </lineage>
</organism>
<accession>A9KSA7</accession>
<keyword evidence="1" id="KW-0812">Transmembrane</keyword>
<feature type="transmembrane region" description="Helical" evidence="1">
    <location>
        <begin position="81"/>
        <end position="102"/>
    </location>
</feature>
<reference evidence="3" key="1">
    <citation type="submission" date="2007-11" db="EMBL/GenBank/DDBJ databases">
        <title>Complete genome sequence of Clostridium phytofermentans ISDg.</title>
        <authorList>
            <person name="Leschine S.B."/>
            <person name="Warnick T.A."/>
            <person name="Blanchard J.L."/>
            <person name="Schnell D.J."/>
            <person name="Petit E.L."/>
            <person name="LaTouf W.G."/>
            <person name="Copeland A."/>
            <person name="Lucas S."/>
            <person name="Lapidus A."/>
            <person name="Barry K."/>
            <person name="Glavina del Rio T."/>
            <person name="Dalin E."/>
            <person name="Tice H."/>
            <person name="Pitluck S."/>
            <person name="Kiss H."/>
            <person name="Brettin T."/>
            <person name="Bruce D."/>
            <person name="Detter J.C."/>
            <person name="Han C."/>
            <person name="Kuske C."/>
            <person name="Schmutz J."/>
            <person name="Larimer F."/>
            <person name="Land M."/>
            <person name="Hauser L."/>
            <person name="Kyrpides N."/>
            <person name="Kim E.A."/>
            <person name="Richardson P."/>
        </authorList>
    </citation>
    <scope>NUCLEOTIDE SEQUENCE [LARGE SCALE GENOMIC DNA]</scope>
    <source>
        <strain evidence="3">ATCC 700394 / DSM 18823 / ISDg</strain>
    </source>
</reference>
<protein>
    <recommendedName>
        <fullName evidence="4">DUF3784 domain-containing protein</fullName>
    </recommendedName>
</protein>
<evidence type="ECO:0008006" key="4">
    <source>
        <dbReference type="Google" id="ProtNLM"/>
    </source>
</evidence>
<sequence length="117" mass="13706">MEKILRENFPLIAILLICLIYLIRVVTGTKNTVMREYGKMTEEEKELYDISKVKMSQILCILSIIIVIVLDFVFTKFFPDIIAPNTFTVCLLVEMVVTIIFFKTKWIINFFCKKKNA</sequence>
<proteinExistence type="predicted"/>
<dbReference type="RefSeq" id="WP_012199793.1">
    <property type="nucleotide sequence ID" value="NC_010001.1"/>
</dbReference>
<dbReference type="KEGG" id="cpy:Cphy_1767"/>
<dbReference type="AlphaFoldDB" id="A9KSA7"/>